<dbReference type="AlphaFoldDB" id="A0A8R1DXS5"/>
<protein>
    <submittedName>
        <fullName evidence="2">Uncharacterized protein</fullName>
    </submittedName>
</protein>
<reference evidence="2" key="2">
    <citation type="submission" date="2022-06" db="UniProtKB">
        <authorList>
            <consortium name="EnsemblMetazoa"/>
        </authorList>
    </citation>
    <scope>IDENTIFICATION</scope>
    <source>
        <strain evidence="2">DF5081</strain>
    </source>
</reference>
<dbReference type="GO" id="GO:0050829">
    <property type="term" value="P:defense response to Gram-negative bacterium"/>
    <property type="evidence" value="ECO:0007669"/>
    <property type="project" value="EnsemblMetazoa"/>
</dbReference>
<dbReference type="Proteomes" id="UP000005237">
    <property type="component" value="Unassembled WGS sequence"/>
</dbReference>
<proteinExistence type="predicted"/>
<feature type="signal peptide" evidence="1">
    <location>
        <begin position="1"/>
        <end position="20"/>
    </location>
</feature>
<name>A0A8R1DXS5_CAEJA</name>
<organism evidence="2 3">
    <name type="scientific">Caenorhabditis japonica</name>
    <dbReference type="NCBI Taxonomy" id="281687"/>
    <lineage>
        <taxon>Eukaryota</taxon>
        <taxon>Metazoa</taxon>
        <taxon>Ecdysozoa</taxon>
        <taxon>Nematoda</taxon>
        <taxon>Chromadorea</taxon>
        <taxon>Rhabditida</taxon>
        <taxon>Rhabditina</taxon>
        <taxon>Rhabditomorpha</taxon>
        <taxon>Rhabditoidea</taxon>
        <taxon>Rhabditidae</taxon>
        <taxon>Peloderinae</taxon>
        <taxon>Caenorhabditis</taxon>
    </lineage>
</organism>
<accession>A0A8R1DXS5</accession>
<reference evidence="3" key="1">
    <citation type="submission" date="2010-08" db="EMBL/GenBank/DDBJ databases">
        <authorList>
            <consortium name="Caenorhabditis japonica Sequencing Consortium"/>
            <person name="Wilson R.K."/>
        </authorList>
    </citation>
    <scope>NUCLEOTIDE SEQUENCE [LARGE SCALE GENOMIC DNA]</scope>
    <source>
        <strain evidence="3">DF5081</strain>
    </source>
</reference>
<dbReference type="EnsemblMetazoa" id="CJA14939.1">
    <property type="protein sequence ID" value="CJA14939.1"/>
    <property type="gene ID" value="WBGene00134143"/>
</dbReference>
<evidence type="ECO:0000256" key="1">
    <source>
        <dbReference type="SAM" id="SignalP"/>
    </source>
</evidence>
<keyword evidence="1" id="KW-0732">Signal</keyword>
<sequence>MQFSTLVLFVFASGIALVQSQKGGGMAELKSITGDAPYDGVGNAPAPIPQPMGFWGRPRYSPPGAGFDGGPYGGPMMGGAGPFPYSPYNRFTSMSSSPYGFGAWYNNFQ</sequence>
<feature type="chain" id="PRO_5035829376" evidence="1">
    <location>
        <begin position="21"/>
        <end position="109"/>
    </location>
</feature>
<keyword evidence="3" id="KW-1185">Reference proteome</keyword>
<dbReference type="OMA" id="YNRFTSM"/>
<evidence type="ECO:0000313" key="2">
    <source>
        <dbReference type="EnsemblMetazoa" id="CJA14939.1"/>
    </source>
</evidence>
<evidence type="ECO:0000313" key="3">
    <source>
        <dbReference type="Proteomes" id="UP000005237"/>
    </source>
</evidence>